<dbReference type="InterPro" id="IPR014543">
    <property type="entry name" value="UCP028291"/>
</dbReference>
<dbReference type="Pfam" id="PF09981">
    <property type="entry name" value="DUF2218"/>
    <property type="match status" value="1"/>
</dbReference>
<gene>
    <name evidence="1" type="ORF">BGI27_16515</name>
    <name evidence="2" type="ORF">CGU29_16470</name>
</gene>
<evidence type="ECO:0000313" key="2">
    <source>
        <dbReference type="EMBL" id="PAS91434.1"/>
    </source>
</evidence>
<reference evidence="1 4" key="1">
    <citation type="submission" date="2016-08" db="EMBL/GenBank/DDBJ databases">
        <title>Candidatus Dactylopiibacterium carminicum genome sequence.</title>
        <authorList>
            <person name="Ramirez-Puebla S.T."/>
            <person name="Ormeno-Orrillo E."/>
            <person name="Vera-Ponce De Leon A."/>
            <person name="Luis L."/>
            <person name="Sanchez-Flores A."/>
            <person name="Monica R."/>
            <person name="Martinez-Romero E."/>
        </authorList>
    </citation>
    <scope>NUCLEOTIDE SEQUENCE [LARGE SCALE GENOMIC DNA]</scope>
    <source>
        <strain evidence="1">END1</strain>
    </source>
</reference>
<evidence type="ECO:0000313" key="4">
    <source>
        <dbReference type="Proteomes" id="UP000623509"/>
    </source>
</evidence>
<name>A0A272EMU4_9RHOO</name>
<dbReference type="OrthoDB" id="9806511at2"/>
<dbReference type="EMBL" id="NMRN01000086">
    <property type="protein sequence ID" value="PAS91434.1"/>
    <property type="molecule type" value="Genomic_DNA"/>
</dbReference>
<comment type="caution">
    <text evidence="2">The sequence shown here is derived from an EMBL/GenBank/DDBJ whole genome shotgun (WGS) entry which is preliminary data.</text>
</comment>
<dbReference type="Proteomes" id="UP000623509">
    <property type="component" value="Unassembled WGS sequence"/>
</dbReference>
<evidence type="ECO:0000313" key="3">
    <source>
        <dbReference type="Proteomes" id="UP000216107"/>
    </source>
</evidence>
<accession>A0A272EMU4</accession>
<sequence>MPVSQYPQHSSVTLPNADKVLYKLSKHFALKVPVEFDDSNSRVQFPAGNCEIQREGDLLRLQCSADSKEKLAQVIRIVDHHLALMARNPELRISWTDA</sequence>
<reference evidence="2 3" key="2">
    <citation type="submission" date="2017-07" db="EMBL/GenBank/DDBJ databases">
        <title>Candidatus Dactylopiibacterium carminicum, a nitrogen-fixing symbiont of the cochineal insect Dactylopius coccus and Dactylopius opuntiae (Hemiptera: Coccoidea: Dactylopiidae).</title>
        <authorList>
            <person name="Vera A."/>
        </authorList>
    </citation>
    <scope>NUCLEOTIDE SEQUENCE [LARGE SCALE GENOMIC DNA]</scope>
    <source>
        <strain evidence="2 3">NFDCM</strain>
    </source>
</reference>
<keyword evidence="4" id="KW-1185">Reference proteome</keyword>
<dbReference type="AlphaFoldDB" id="A0A272EMU4"/>
<protein>
    <submittedName>
        <fullName evidence="1">DUF2218 domain-containing protein</fullName>
    </submittedName>
</protein>
<dbReference type="Gene3D" id="3.30.310.50">
    <property type="entry name" value="Alpha-D-phosphohexomutase, C-terminal domain"/>
    <property type="match status" value="1"/>
</dbReference>
<proteinExistence type="predicted"/>
<dbReference type="EMBL" id="MDUX01000084">
    <property type="protein sequence ID" value="KAF7597844.1"/>
    <property type="molecule type" value="Genomic_DNA"/>
</dbReference>
<evidence type="ECO:0000313" key="1">
    <source>
        <dbReference type="EMBL" id="KAF7597844.1"/>
    </source>
</evidence>
<organism evidence="2 3">
    <name type="scientific">Candidatus Dactylopiibacterium carminicum</name>
    <dbReference type="NCBI Taxonomy" id="857335"/>
    <lineage>
        <taxon>Bacteria</taxon>
        <taxon>Pseudomonadati</taxon>
        <taxon>Pseudomonadota</taxon>
        <taxon>Betaproteobacteria</taxon>
        <taxon>Rhodocyclales</taxon>
        <taxon>Rhodocyclaceae</taxon>
        <taxon>Candidatus Dactylopiibacterium</taxon>
    </lineage>
</organism>
<dbReference type="Proteomes" id="UP000216107">
    <property type="component" value="Unassembled WGS sequence"/>
</dbReference>